<dbReference type="GO" id="GO:0006465">
    <property type="term" value="P:signal peptide processing"/>
    <property type="evidence" value="ECO:0007669"/>
    <property type="project" value="InterPro"/>
</dbReference>
<dbReference type="InterPro" id="IPR036286">
    <property type="entry name" value="LexA/Signal_pep-like_sf"/>
</dbReference>
<evidence type="ECO:0000259" key="4">
    <source>
        <dbReference type="Pfam" id="PF10502"/>
    </source>
</evidence>
<evidence type="ECO:0000313" key="5">
    <source>
        <dbReference type="EMBL" id="MBB4043233.1"/>
    </source>
</evidence>
<comment type="caution">
    <text evidence="5">The sequence shown here is derived from an EMBL/GenBank/DDBJ whole genome shotgun (WGS) entry which is preliminary data.</text>
</comment>
<dbReference type="GO" id="GO:0004252">
    <property type="term" value="F:serine-type endopeptidase activity"/>
    <property type="evidence" value="ECO:0007669"/>
    <property type="project" value="InterPro"/>
</dbReference>
<dbReference type="GO" id="GO:0009003">
    <property type="term" value="F:signal peptidase activity"/>
    <property type="evidence" value="ECO:0007669"/>
    <property type="project" value="UniProtKB-EC"/>
</dbReference>
<dbReference type="InterPro" id="IPR019533">
    <property type="entry name" value="Peptidase_S26"/>
</dbReference>
<dbReference type="Gene3D" id="2.10.109.10">
    <property type="entry name" value="Umud Fragment, subunit A"/>
    <property type="match status" value="1"/>
</dbReference>
<dbReference type="PRINTS" id="PR00727">
    <property type="entry name" value="LEADERPTASE"/>
</dbReference>
<keyword evidence="3" id="KW-0645">Protease</keyword>
<dbReference type="PANTHER" id="PTHR43390">
    <property type="entry name" value="SIGNAL PEPTIDASE I"/>
    <property type="match status" value="1"/>
</dbReference>
<dbReference type="GO" id="GO:0016020">
    <property type="term" value="C:membrane"/>
    <property type="evidence" value="ECO:0007669"/>
    <property type="project" value="UniProtKB-SubCell"/>
</dbReference>
<gene>
    <name evidence="5" type="ORF">GGR06_001000</name>
</gene>
<keyword evidence="3 5" id="KW-0378">Hydrolase</keyword>
<sequence length="249" mass="28793">MEPTLQAGDKILVNKMVMGARLFNISAALENKDVAIYRVPSLDKLQRNDVLVFNFPYEKKRKDSIRFDVMQYYVKRCVALPGDTLEIRQGLFKVRGVNEILGNARAQGQISEMLAKDEKTIVLRAFPRDKIMGWTVLEFGPLPVPKQGQVVKMNRENGCLYKQLLGWEQKRKVTVKDDAVMIGDSVINEYQFEKNYYFVAGDKADNSQDSRYWGMLPEEYIVGKATYIWSSVNRYTGQVLWERVMKKIK</sequence>
<protein>
    <recommendedName>
        <fullName evidence="2 3">Signal peptidase I</fullName>
        <ecNumber evidence="3">3.4.21.89</ecNumber>
    </recommendedName>
</protein>
<proteinExistence type="inferred from homology"/>
<dbReference type="Proteomes" id="UP000560658">
    <property type="component" value="Unassembled WGS sequence"/>
</dbReference>
<dbReference type="InterPro" id="IPR000223">
    <property type="entry name" value="Pept_S26A_signal_pept_1"/>
</dbReference>
<comment type="similarity">
    <text evidence="1 3">Belongs to the peptidase S26 family.</text>
</comment>
<evidence type="ECO:0000256" key="2">
    <source>
        <dbReference type="ARBA" id="ARBA00019232"/>
    </source>
</evidence>
<keyword evidence="6" id="KW-1185">Reference proteome</keyword>
<dbReference type="AlphaFoldDB" id="A0A840D4J5"/>
<organism evidence="5 6">
    <name type="scientific">Bacteroides reticulotermitis</name>
    <dbReference type="NCBI Taxonomy" id="1133319"/>
    <lineage>
        <taxon>Bacteria</taxon>
        <taxon>Pseudomonadati</taxon>
        <taxon>Bacteroidota</taxon>
        <taxon>Bacteroidia</taxon>
        <taxon>Bacteroidales</taxon>
        <taxon>Bacteroidaceae</taxon>
        <taxon>Bacteroides</taxon>
    </lineage>
</organism>
<name>A0A840D4J5_9BACE</name>
<dbReference type="CDD" id="cd06530">
    <property type="entry name" value="S26_SPase_I"/>
    <property type="match status" value="2"/>
</dbReference>
<comment type="catalytic activity">
    <reaction evidence="3">
        <text>Cleavage of hydrophobic, N-terminal signal or leader sequences from secreted and periplasmic proteins.</text>
        <dbReference type="EC" id="3.4.21.89"/>
    </reaction>
</comment>
<dbReference type="NCBIfam" id="TIGR02227">
    <property type="entry name" value="sigpep_I_bact"/>
    <property type="match status" value="1"/>
</dbReference>
<reference evidence="5" key="1">
    <citation type="submission" date="2020-08" db="EMBL/GenBank/DDBJ databases">
        <title>Genomic Encyclopedia of Type Strains, Phase IV (KMG-IV): sequencing the most valuable type-strain genomes for metagenomic binning, comparative biology and taxonomic classification.</title>
        <authorList>
            <person name="Goeker M."/>
        </authorList>
    </citation>
    <scope>NUCLEOTIDE SEQUENCE [LARGE SCALE GENOMIC DNA]</scope>
    <source>
        <strain evidence="5">DSM 105720</strain>
    </source>
</reference>
<dbReference type="EMBL" id="JACIER010000003">
    <property type="protein sequence ID" value="MBB4043233.1"/>
    <property type="molecule type" value="Genomic_DNA"/>
</dbReference>
<feature type="domain" description="Peptidase S26" evidence="4">
    <location>
        <begin position="1"/>
        <end position="229"/>
    </location>
</feature>
<dbReference type="EC" id="3.4.21.89" evidence="3"/>
<dbReference type="SUPFAM" id="SSF51306">
    <property type="entry name" value="LexA/Signal peptidase"/>
    <property type="match status" value="1"/>
</dbReference>
<accession>A0A840D4J5</accession>
<evidence type="ECO:0000313" key="6">
    <source>
        <dbReference type="Proteomes" id="UP000560658"/>
    </source>
</evidence>
<evidence type="ECO:0000256" key="1">
    <source>
        <dbReference type="ARBA" id="ARBA00009370"/>
    </source>
</evidence>
<evidence type="ECO:0000256" key="3">
    <source>
        <dbReference type="RuleBase" id="RU362042"/>
    </source>
</evidence>
<dbReference type="PANTHER" id="PTHR43390:SF1">
    <property type="entry name" value="CHLOROPLAST PROCESSING PEPTIDASE"/>
    <property type="match status" value="1"/>
</dbReference>
<comment type="subcellular location">
    <subcellularLocation>
        <location evidence="3">Membrane</location>
        <topology evidence="3">Single-pass type II membrane protein</topology>
    </subcellularLocation>
</comment>
<dbReference type="Pfam" id="PF10502">
    <property type="entry name" value="Peptidase_S26"/>
    <property type="match status" value="1"/>
</dbReference>